<dbReference type="PROSITE" id="PS50122">
    <property type="entry name" value="CHEB"/>
    <property type="match status" value="1"/>
</dbReference>
<evidence type="ECO:0000256" key="2">
    <source>
        <dbReference type="ARBA" id="ARBA00022500"/>
    </source>
</evidence>
<comment type="caution">
    <text evidence="11">The sequence shown here is derived from an EMBL/GenBank/DDBJ whole genome shotgun (WGS) entry which is preliminary data.</text>
</comment>
<dbReference type="Gene3D" id="3.40.50.180">
    <property type="entry name" value="Methylesterase CheB, C-terminal domain"/>
    <property type="match status" value="1"/>
</dbReference>
<comment type="similarity">
    <text evidence="5">Belongs to the CheB family.</text>
</comment>
<evidence type="ECO:0000256" key="8">
    <source>
        <dbReference type="SAM" id="MobiDB-lite"/>
    </source>
</evidence>
<feature type="domain" description="Response regulatory" evidence="9">
    <location>
        <begin position="5"/>
        <end position="120"/>
    </location>
</feature>
<keyword evidence="5 7" id="KW-0597">Phosphoprotein</keyword>
<dbReference type="RefSeq" id="WP_149305827.1">
    <property type="nucleotide sequence ID" value="NZ_SRSD01000001.1"/>
</dbReference>
<dbReference type="InterPro" id="IPR000673">
    <property type="entry name" value="Sig_transdc_resp-reg_Me-estase"/>
</dbReference>
<dbReference type="InterPro" id="IPR011006">
    <property type="entry name" value="CheY-like_superfamily"/>
</dbReference>
<dbReference type="SUPFAM" id="SSF52738">
    <property type="entry name" value="Methylesterase CheB, C-terminal domain"/>
    <property type="match status" value="1"/>
</dbReference>
<feature type="active site" evidence="5 6">
    <location>
        <position position="199"/>
    </location>
</feature>
<evidence type="ECO:0000256" key="7">
    <source>
        <dbReference type="PROSITE-ProRule" id="PRU00169"/>
    </source>
</evidence>
<dbReference type="InterPro" id="IPR001789">
    <property type="entry name" value="Sig_transdc_resp-reg_receiver"/>
</dbReference>
<comment type="function">
    <text evidence="5">Involved in chemotaxis. Part of a chemotaxis signal transduction system that modulates chemotaxis in response to various stimuli. Catalyzes the demethylation of specific methylglutamate residues introduced into the chemoreceptors (methyl-accepting chemotaxis proteins or MCP) by CheR. Also mediates the irreversible deamidation of specific glutamine residues to glutamic acid.</text>
</comment>
<evidence type="ECO:0000313" key="12">
    <source>
        <dbReference type="Proteomes" id="UP000324298"/>
    </source>
</evidence>
<name>A0A5A9XQA4_9BACT</name>
<comment type="subcellular location">
    <subcellularLocation>
        <location evidence="5">Cytoplasm</location>
    </subcellularLocation>
</comment>
<evidence type="ECO:0000256" key="5">
    <source>
        <dbReference type="HAMAP-Rule" id="MF_00099"/>
    </source>
</evidence>
<comment type="catalytic activity">
    <reaction evidence="5">
        <text>L-glutaminyl-[protein] + H2O = L-glutamyl-[protein] + NH4(+)</text>
        <dbReference type="Rhea" id="RHEA:16441"/>
        <dbReference type="Rhea" id="RHEA-COMP:10207"/>
        <dbReference type="Rhea" id="RHEA-COMP:10208"/>
        <dbReference type="ChEBI" id="CHEBI:15377"/>
        <dbReference type="ChEBI" id="CHEBI:28938"/>
        <dbReference type="ChEBI" id="CHEBI:29973"/>
        <dbReference type="ChEBI" id="CHEBI:30011"/>
        <dbReference type="EC" id="3.5.1.44"/>
    </reaction>
</comment>
<dbReference type="PROSITE" id="PS50110">
    <property type="entry name" value="RESPONSE_REGULATORY"/>
    <property type="match status" value="1"/>
</dbReference>
<dbReference type="InterPro" id="IPR035909">
    <property type="entry name" value="CheB_C"/>
</dbReference>
<accession>A0A5A9XQA4</accession>
<dbReference type="GO" id="GO:0006935">
    <property type="term" value="P:chemotaxis"/>
    <property type="evidence" value="ECO:0007669"/>
    <property type="project" value="UniProtKB-UniRule"/>
</dbReference>
<evidence type="ECO:0000256" key="1">
    <source>
        <dbReference type="ARBA" id="ARBA00022490"/>
    </source>
</evidence>
<dbReference type="PANTHER" id="PTHR42872">
    <property type="entry name" value="PROTEIN-GLUTAMATE METHYLESTERASE/PROTEIN-GLUTAMINE GLUTAMINASE"/>
    <property type="match status" value="1"/>
</dbReference>
<dbReference type="NCBIfam" id="NF001965">
    <property type="entry name" value="PRK00742.1"/>
    <property type="match status" value="1"/>
</dbReference>
<sequence>MRRLKVLVVDDSAFSRRTITKMLEGLECVEVVGYATNGEEGIHKVATLKPDLVTLDLEMPKMDGFTLLRILTVRYSTPVIVVSALSGADKVFKALELGALDFVAKPSSGASNDLLLIREDLQQKVLQFVNQGLPRLKQPQLPSHERGRGDAGAAKPGVVGQSPFDLVAIGASTGGPPALQFFFSAFERAYPFAVVVAQHMPSGFTHAFAERLNRASLFEVKEAVDGDLVLPGRALIAPGGSNLVLERHDGRAVARVVPPTSADRYVPSVDVLLESCADIYKKRMIAVILTGMGNDGTKGVRKVKDQGGFVIAESDETAVVYGMPREAVATGLVDRVAPMHCVHREILAKGSFT</sequence>
<dbReference type="AlphaFoldDB" id="A0A5A9XQA4"/>
<evidence type="ECO:0000259" key="10">
    <source>
        <dbReference type="PROSITE" id="PS50122"/>
    </source>
</evidence>
<organism evidence="11 12">
    <name type="scientific">Oryzomonas rubra</name>
    <dbReference type="NCBI Taxonomy" id="2509454"/>
    <lineage>
        <taxon>Bacteria</taxon>
        <taxon>Pseudomonadati</taxon>
        <taxon>Thermodesulfobacteriota</taxon>
        <taxon>Desulfuromonadia</taxon>
        <taxon>Geobacterales</taxon>
        <taxon>Geobacteraceae</taxon>
        <taxon>Oryzomonas</taxon>
    </lineage>
</organism>
<protein>
    <recommendedName>
        <fullName evidence="5">Protein-glutamate methylesterase/protein-glutamine glutaminase</fullName>
        <ecNumber evidence="5">3.1.1.61</ecNumber>
        <ecNumber evidence="5">3.5.1.44</ecNumber>
    </recommendedName>
</protein>
<comment type="PTM">
    <text evidence="5">Phosphorylated by CheA. Phosphorylation of the N-terminal regulatory domain activates the methylesterase activity.</text>
</comment>
<dbReference type="CDD" id="cd16432">
    <property type="entry name" value="CheB_Rec"/>
    <property type="match status" value="1"/>
</dbReference>
<comment type="domain">
    <text evidence="5">Contains a C-terminal catalytic domain, and an N-terminal region which modulates catalytic activity.</text>
</comment>
<evidence type="ECO:0000313" key="11">
    <source>
        <dbReference type="EMBL" id="KAA0895246.1"/>
    </source>
</evidence>
<feature type="modified residue" description="4-aspartylphosphate" evidence="5 7">
    <location>
        <position position="56"/>
    </location>
</feature>
<evidence type="ECO:0000256" key="3">
    <source>
        <dbReference type="ARBA" id="ARBA00022801"/>
    </source>
</evidence>
<feature type="active site" evidence="5 6">
    <location>
        <position position="295"/>
    </location>
</feature>
<proteinExistence type="inferred from homology"/>
<comment type="catalytic activity">
    <reaction evidence="4 5">
        <text>[protein]-L-glutamate 5-O-methyl ester + H2O = L-glutamyl-[protein] + methanol + H(+)</text>
        <dbReference type="Rhea" id="RHEA:23236"/>
        <dbReference type="Rhea" id="RHEA-COMP:10208"/>
        <dbReference type="Rhea" id="RHEA-COMP:10311"/>
        <dbReference type="ChEBI" id="CHEBI:15377"/>
        <dbReference type="ChEBI" id="CHEBI:15378"/>
        <dbReference type="ChEBI" id="CHEBI:17790"/>
        <dbReference type="ChEBI" id="CHEBI:29973"/>
        <dbReference type="ChEBI" id="CHEBI:82795"/>
        <dbReference type="EC" id="3.1.1.61"/>
    </reaction>
</comment>
<dbReference type="InterPro" id="IPR008248">
    <property type="entry name" value="CheB-like"/>
</dbReference>
<keyword evidence="12" id="KW-1185">Reference proteome</keyword>
<dbReference type="Pfam" id="PF00072">
    <property type="entry name" value="Response_reg"/>
    <property type="match status" value="1"/>
</dbReference>
<dbReference type="PANTHER" id="PTHR42872:SF6">
    <property type="entry name" value="PROTEIN-GLUTAMATE METHYLESTERASE_PROTEIN-GLUTAMINE GLUTAMINASE"/>
    <property type="match status" value="1"/>
</dbReference>
<evidence type="ECO:0000256" key="6">
    <source>
        <dbReference type="PROSITE-ProRule" id="PRU00050"/>
    </source>
</evidence>
<dbReference type="Proteomes" id="UP000324298">
    <property type="component" value="Unassembled WGS sequence"/>
</dbReference>
<dbReference type="HAMAP" id="MF_00099">
    <property type="entry name" value="CheB_chemtxs"/>
    <property type="match status" value="1"/>
</dbReference>
<dbReference type="EMBL" id="SRSD01000001">
    <property type="protein sequence ID" value="KAA0895246.1"/>
    <property type="molecule type" value="Genomic_DNA"/>
</dbReference>
<evidence type="ECO:0000256" key="4">
    <source>
        <dbReference type="ARBA" id="ARBA00048267"/>
    </source>
</evidence>
<dbReference type="SUPFAM" id="SSF52172">
    <property type="entry name" value="CheY-like"/>
    <property type="match status" value="1"/>
</dbReference>
<dbReference type="Pfam" id="PF01339">
    <property type="entry name" value="CheB_methylest"/>
    <property type="match status" value="1"/>
</dbReference>
<dbReference type="PIRSF" id="PIRSF000876">
    <property type="entry name" value="RR_chemtxs_CheB"/>
    <property type="match status" value="1"/>
</dbReference>
<dbReference type="GO" id="GO:0000156">
    <property type="term" value="F:phosphorelay response regulator activity"/>
    <property type="evidence" value="ECO:0007669"/>
    <property type="project" value="InterPro"/>
</dbReference>
<dbReference type="GO" id="GO:0050568">
    <property type="term" value="F:protein-glutamine glutaminase activity"/>
    <property type="evidence" value="ECO:0007669"/>
    <property type="project" value="UniProtKB-UniRule"/>
</dbReference>
<keyword evidence="2 5" id="KW-0145">Chemotaxis</keyword>
<feature type="domain" description="CheB-type methylesterase" evidence="10">
    <location>
        <begin position="163"/>
        <end position="353"/>
    </location>
</feature>
<gene>
    <name evidence="5" type="primary">cheB</name>
    <name evidence="11" type="ORF">ET418_01630</name>
</gene>
<dbReference type="EC" id="3.1.1.61" evidence="5"/>
<keyword evidence="3 5" id="KW-0378">Hydrolase</keyword>
<reference evidence="11 12" key="1">
    <citation type="submission" date="2019-04" db="EMBL/GenBank/DDBJ databases">
        <title>Geobacter ruber sp. nov., ferric-reducing bacteria isolated from paddy soil.</title>
        <authorList>
            <person name="Xu Z."/>
            <person name="Masuda Y."/>
            <person name="Itoh H."/>
            <person name="Senoo K."/>
        </authorList>
    </citation>
    <scope>NUCLEOTIDE SEQUENCE [LARGE SCALE GENOMIC DNA]</scope>
    <source>
        <strain evidence="11 12">Red88</strain>
    </source>
</reference>
<dbReference type="Gene3D" id="3.40.50.2300">
    <property type="match status" value="1"/>
</dbReference>
<dbReference type="CDD" id="cd17541">
    <property type="entry name" value="REC_CheB-like"/>
    <property type="match status" value="1"/>
</dbReference>
<dbReference type="EC" id="3.5.1.44" evidence="5"/>
<evidence type="ECO:0000259" key="9">
    <source>
        <dbReference type="PROSITE" id="PS50110"/>
    </source>
</evidence>
<dbReference type="GO" id="GO:0008984">
    <property type="term" value="F:protein-glutamate methylesterase activity"/>
    <property type="evidence" value="ECO:0007669"/>
    <property type="project" value="UniProtKB-UniRule"/>
</dbReference>
<keyword evidence="1 5" id="KW-0963">Cytoplasm</keyword>
<feature type="region of interest" description="Disordered" evidence="8">
    <location>
        <begin position="137"/>
        <end position="156"/>
    </location>
</feature>
<dbReference type="GO" id="GO:0005737">
    <property type="term" value="C:cytoplasm"/>
    <property type="evidence" value="ECO:0007669"/>
    <property type="project" value="UniProtKB-SubCell"/>
</dbReference>
<dbReference type="SMART" id="SM00448">
    <property type="entry name" value="REC"/>
    <property type="match status" value="1"/>
</dbReference>
<dbReference type="OrthoDB" id="9793421at2"/>
<feature type="active site" evidence="5 6">
    <location>
        <position position="172"/>
    </location>
</feature>